<evidence type="ECO:0000313" key="2">
    <source>
        <dbReference type="EMBL" id="CAK7339836.1"/>
    </source>
</evidence>
<sequence length="85" mass="9555">MEKVSRKMSFLATLVMVASCVPFSKTTGTNVEAIAAVKPENFKELIKQKGPCKNDHECLQYCPPPQCTDRECEINVGRCVCYCHR</sequence>
<accession>A0AAV1RTZ9</accession>
<feature type="signal peptide" evidence="1">
    <location>
        <begin position="1"/>
        <end position="20"/>
    </location>
</feature>
<comment type="caution">
    <text evidence="2">The sequence shown here is derived from an EMBL/GenBank/DDBJ whole genome shotgun (WGS) entry which is preliminary data.</text>
</comment>
<organism evidence="2 3">
    <name type="scientific">Dovyalis caffra</name>
    <dbReference type="NCBI Taxonomy" id="77055"/>
    <lineage>
        <taxon>Eukaryota</taxon>
        <taxon>Viridiplantae</taxon>
        <taxon>Streptophyta</taxon>
        <taxon>Embryophyta</taxon>
        <taxon>Tracheophyta</taxon>
        <taxon>Spermatophyta</taxon>
        <taxon>Magnoliopsida</taxon>
        <taxon>eudicotyledons</taxon>
        <taxon>Gunneridae</taxon>
        <taxon>Pentapetalae</taxon>
        <taxon>rosids</taxon>
        <taxon>fabids</taxon>
        <taxon>Malpighiales</taxon>
        <taxon>Salicaceae</taxon>
        <taxon>Flacourtieae</taxon>
        <taxon>Dovyalis</taxon>
    </lineage>
</organism>
<proteinExistence type="predicted"/>
<evidence type="ECO:0000256" key="1">
    <source>
        <dbReference type="SAM" id="SignalP"/>
    </source>
</evidence>
<name>A0AAV1RTZ9_9ROSI</name>
<reference evidence="2 3" key="1">
    <citation type="submission" date="2024-01" db="EMBL/GenBank/DDBJ databases">
        <authorList>
            <person name="Waweru B."/>
        </authorList>
    </citation>
    <scope>NUCLEOTIDE SEQUENCE [LARGE SCALE GENOMIC DNA]</scope>
</reference>
<keyword evidence="3" id="KW-1185">Reference proteome</keyword>
<protein>
    <submittedName>
        <fullName evidence="2">Uncharacterized protein</fullName>
    </submittedName>
</protein>
<dbReference type="Proteomes" id="UP001314170">
    <property type="component" value="Unassembled WGS sequence"/>
</dbReference>
<gene>
    <name evidence="2" type="ORF">DCAF_LOCUS14912</name>
</gene>
<keyword evidence="1" id="KW-0732">Signal</keyword>
<evidence type="ECO:0000313" key="3">
    <source>
        <dbReference type="Proteomes" id="UP001314170"/>
    </source>
</evidence>
<dbReference type="PROSITE" id="PS51257">
    <property type="entry name" value="PROKAR_LIPOPROTEIN"/>
    <property type="match status" value="1"/>
</dbReference>
<dbReference type="EMBL" id="CAWUPB010001158">
    <property type="protein sequence ID" value="CAK7339836.1"/>
    <property type="molecule type" value="Genomic_DNA"/>
</dbReference>
<dbReference type="AlphaFoldDB" id="A0AAV1RTZ9"/>
<feature type="chain" id="PRO_5043774254" evidence="1">
    <location>
        <begin position="21"/>
        <end position="85"/>
    </location>
</feature>